<evidence type="ECO:0000256" key="1">
    <source>
        <dbReference type="SAM" id="MobiDB-lite"/>
    </source>
</evidence>
<dbReference type="Proteomes" id="UP001232148">
    <property type="component" value="Unassembled WGS sequence"/>
</dbReference>
<name>A0AAD9HB47_9PEZI</name>
<keyword evidence="3" id="KW-1185">Reference proteome</keyword>
<evidence type="ECO:0000313" key="3">
    <source>
        <dbReference type="Proteomes" id="UP001232148"/>
    </source>
</evidence>
<feature type="region of interest" description="Disordered" evidence="1">
    <location>
        <begin position="1"/>
        <end position="46"/>
    </location>
</feature>
<comment type="caution">
    <text evidence="2">The sequence shown here is derived from an EMBL/GenBank/DDBJ whole genome shotgun (WGS) entry which is preliminary data.</text>
</comment>
<dbReference type="EMBL" id="MU842929">
    <property type="protein sequence ID" value="KAK2025805.1"/>
    <property type="molecule type" value="Genomic_DNA"/>
</dbReference>
<proteinExistence type="predicted"/>
<gene>
    <name evidence="2" type="ORF">LX32DRAFT_47809</name>
</gene>
<dbReference type="AlphaFoldDB" id="A0AAD9HB47"/>
<protein>
    <submittedName>
        <fullName evidence="2">Uncharacterized protein</fullName>
    </submittedName>
</protein>
<accession>A0AAD9HB47</accession>
<sequence>MDGPERGEGGPSLFASRPAPDVEMRPSIGAADPTPGIPGSSTTLSTRSWTFGRWDARDGAVSTRIALEVSVRARAWRGFSHLEAAVERGSPPRSESMRCSSEADRKKPSQFLFWNFIFLDGPNVIPPIPSRGYGKWVASCTWHRYLGSYRADRH</sequence>
<organism evidence="2 3">
    <name type="scientific">Colletotrichum zoysiae</name>
    <dbReference type="NCBI Taxonomy" id="1216348"/>
    <lineage>
        <taxon>Eukaryota</taxon>
        <taxon>Fungi</taxon>
        <taxon>Dikarya</taxon>
        <taxon>Ascomycota</taxon>
        <taxon>Pezizomycotina</taxon>
        <taxon>Sordariomycetes</taxon>
        <taxon>Hypocreomycetidae</taxon>
        <taxon>Glomerellales</taxon>
        <taxon>Glomerellaceae</taxon>
        <taxon>Colletotrichum</taxon>
        <taxon>Colletotrichum graminicola species complex</taxon>
    </lineage>
</organism>
<reference evidence="2" key="1">
    <citation type="submission" date="2021-06" db="EMBL/GenBank/DDBJ databases">
        <title>Comparative genomics, transcriptomics and evolutionary studies reveal genomic signatures of adaptation to plant cell wall in hemibiotrophic fungi.</title>
        <authorList>
            <consortium name="DOE Joint Genome Institute"/>
            <person name="Baroncelli R."/>
            <person name="Diaz J.F."/>
            <person name="Benocci T."/>
            <person name="Peng M."/>
            <person name="Battaglia E."/>
            <person name="Haridas S."/>
            <person name="Andreopoulos W."/>
            <person name="Labutti K."/>
            <person name="Pangilinan J."/>
            <person name="Floch G.L."/>
            <person name="Makela M.R."/>
            <person name="Henrissat B."/>
            <person name="Grigoriev I.V."/>
            <person name="Crouch J.A."/>
            <person name="De Vries R.P."/>
            <person name="Sukno S.A."/>
            <person name="Thon M.R."/>
        </authorList>
    </citation>
    <scope>NUCLEOTIDE SEQUENCE</scope>
    <source>
        <strain evidence="2">MAFF235873</strain>
    </source>
</reference>
<evidence type="ECO:0000313" key="2">
    <source>
        <dbReference type="EMBL" id="KAK2025805.1"/>
    </source>
</evidence>